<reference evidence="2" key="1">
    <citation type="journal article" date="2021" name="Proc. Natl. Acad. Sci. U.S.A.">
        <title>Three genomes in the algal genus Volvox reveal the fate of a haploid sex-determining region after a transition to homothallism.</title>
        <authorList>
            <person name="Yamamoto K."/>
            <person name="Hamaji T."/>
            <person name="Kawai-Toyooka H."/>
            <person name="Matsuzaki R."/>
            <person name="Takahashi F."/>
            <person name="Nishimura Y."/>
            <person name="Kawachi M."/>
            <person name="Noguchi H."/>
            <person name="Minakuchi Y."/>
            <person name="Umen J.G."/>
            <person name="Toyoda A."/>
            <person name="Nozaki H."/>
        </authorList>
    </citation>
    <scope>NUCLEOTIDE SEQUENCE</scope>
    <source>
        <strain evidence="2">NIES-3785</strain>
        <strain evidence="1">NIES-3786</strain>
    </source>
</reference>
<name>A0A8J4GQL2_9CHLO</name>
<dbReference type="EMBL" id="BNCQ01000041">
    <property type="protein sequence ID" value="GIM11897.1"/>
    <property type="molecule type" value="Genomic_DNA"/>
</dbReference>
<protein>
    <submittedName>
        <fullName evidence="2">Uncharacterized protein</fullName>
    </submittedName>
</protein>
<organism evidence="2 3">
    <name type="scientific">Volvox reticuliferus</name>
    <dbReference type="NCBI Taxonomy" id="1737510"/>
    <lineage>
        <taxon>Eukaryota</taxon>
        <taxon>Viridiplantae</taxon>
        <taxon>Chlorophyta</taxon>
        <taxon>core chlorophytes</taxon>
        <taxon>Chlorophyceae</taxon>
        <taxon>CS clade</taxon>
        <taxon>Chlamydomonadales</taxon>
        <taxon>Volvocaceae</taxon>
        <taxon>Volvox</taxon>
    </lineage>
</organism>
<keyword evidence="4" id="KW-1185">Reference proteome</keyword>
<evidence type="ECO:0000313" key="3">
    <source>
        <dbReference type="Proteomes" id="UP000722791"/>
    </source>
</evidence>
<dbReference type="EMBL" id="BNCQ01000041">
    <property type="protein sequence ID" value="GIM11882.1"/>
    <property type="molecule type" value="Genomic_DNA"/>
</dbReference>
<evidence type="ECO:0000313" key="2">
    <source>
        <dbReference type="EMBL" id="GIM11892.1"/>
    </source>
</evidence>
<comment type="caution">
    <text evidence="2">The sequence shown here is derived from an EMBL/GenBank/DDBJ whole genome shotgun (WGS) entry which is preliminary data.</text>
</comment>
<dbReference type="AlphaFoldDB" id="A0A8J4GQL2"/>
<proteinExistence type="predicted"/>
<dbReference type="Proteomes" id="UP000722791">
    <property type="component" value="Unassembled WGS sequence"/>
</dbReference>
<evidence type="ECO:0000313" key="4">
    <source>
        <dbReference type="Proteomes" id="UP000747110"/>
    </source>
</evidence>
<evidence type="ECO:0000313" key="1">
    <source>
        <dbReference type="EMBL" id="GIL88526.1"/>
    </source>
</evidence>
<gene>
    <name evidence="1" type="ORF">Vretifemale_16486</name>
    <name evidence="2" type="ORF">Vretimale_15353</name>
</gene>
<dbReference type="EMBL" id="BNCP01000045">
    <property type="protein sequence ID" value="GIL88526.1"/>
    <property type="molecule type" value="Genomic_DNA"/>
</dbReference>
<dbReference type="OrthoDB" id="545535at2759"/>
<accession>A0A8J4GQL2</accession>
<dbReference type="EMBL" id="BNCQ01000041">
    <property type="protein sequence ID" value="GIM11892.1"/>
    <property type="molecule type" value="Genomic_DNA"/>
</dbReference>
<dbReference type="Proteomes" id="UP000747110">
    <property type="component" value="Unassembled WGS sequence"/>
</dbReference>
<sequence length="126" mass="14057">MMQRLVQQLPEWLVQKGPYDGSTPLHQRLKGLHAGFQTLPALSPMAHLPPTRTDLTGRVPPPPPLWLPLPLLPSEARRAAPREILAALETLWRSPPWGLFVVAVRQVPPPLHHRVLLNGPVIEKGQ</sequence>